<dbReference type="PANTHER" id="PTHR14154">
    <property type="entry name" value="UPF0041 BRAIN PROTEIN 44-RELATED"/>
    <property type="match status" value="1"/>
</dbReference>
<evidence type="ECO:0000313" key="11">
    <source>
        <dbReference type="Proteomes" id="UP001172684"/>
    </source>
</evidence>
<protein>
    <recommendedName>
        <fullName evidence="9">Mitochondrial pyruvate carrier</fullName>
    </recommendedName>
</protein>
<gene>
    <name evidence="10" type="ORF">H2201_003102</name>
</gene>
<evidence type="ECO:0000256" key="5">
    <source>
        <dbReference type="ARBA" id="ARBA00022792"/>
    </source>
</evidence>
<evidence type="ECO:0000256" key="7">
    <source>
        <dbReference type="ARBA" id="ARBA00023128"/>
    </source>
</evidence>
<evidence type="ECO:0000256" key="8">
    <source>
        <dbReference type="ARBA" id="ARBA00023136"/>
    </source>
</evidence>
<organism evidence="10 11">
    <name type="scientific">Coniosporium apollinis</name>
    <dbReference type="NCBI Taxonomy" id="61459"/>
    <lineage>
        <taxon>Eukaryota</taxon>
        <taxon>Fungi</taxon>
        <taxon>Dikarya</taxon>
        <taxon>Ascomycota</taxon>
        <taxon>Pezizomycotina</taxon>
        <taxon>Dothideomycetes</taxon>
        <taxon>Dothideomycetes incertae sedis</taxon>
        <taxon>Coniosporium</taxon>
    </lineage>
</organism>
<keyword evidence="8 9" id="KW-0472">Membrane</keyword>
<accession>A0ABQ9P1H8</accession>
<keyword evidence="7 9" id="KW-0496">Mitochondrion</keyword>
<dbReference type="Proteomes" id="UP001172684">
    <property type="component" value="Unassembled WGS sequence"/>
</dbReference>
<keyword evidence="4 9" id="KW-0812">Transmembrane</keyword>
<evidence type="ECO:0000256" key="1">
    <source>
        <dbReference type="ARBA" id="ARBA00004448"/>
    </source>
</evidence>
<dbReference type="EMBL" id="JAPDRL010000017">
    <property type="protein sequence ID" value="KAJ9666698.1"/>
    <property type="molecule type" value="Genomic_DNA"/>
</dbReference>
<comment type="subcellular location">
    <subcellularLocation>
        <location evidence="1 9">Mitochondrion inner membrane</location>
        <topology evidence="1 9">Multi-pass membrane protein</topology>
    </subcellularLocation>
</comment>
<proteinExistence type="inferred from homology"/>
<dbReference type="InterPro" id="IPR005336">
    <property type="entry name" value="MPC"/>
</dbReference>
<sequence>MPDINRASTSTVGTGIGTDSSLTIVYPQYHFCFPTPPSILLETTGRIANMAPKSPFRAFQLTSRTLRQSLFRQPVRRRITTAETNVQPPSNLNAFQRLWRSPIGPKTVHFWAPIMKWGLVLTGISDFTRPAESLSLTQNLALMATGAIWTRWCFVIRPKNIFLAAVNFFLFCVGATQVTRIFLYHQSIKNSTFPEEAKKAAKHEGKIAEGMVKDPEGAVKKAEAPIKA</sequence>
<dbReference type="Pfam" id="PF03650">
    <property type="entry name" value="MPC"/>
    <property type="match status" value="1"/>
</dbReference>
<keyword evidence="6 9" id="KW-1133">Transmembrane helix</keyword>
<feature type="transmembrane region" description="Helical" evidence="9">
    <location>
        <begin position="161"/>
        <end position="183"/>
    </location>
</feature>
<keyword evidence="3 9" id="KW-0813">Transport</keyword>
<comment type="function">
    <text evidence="9">Mediates the uptake of pyruvate into mitochondria.</text>
</comment>
<evidence type="ECO:0000256" key="6">
    <source>
        <dbReference type="ARBA" id="ARBA00022989"/>
    </source>
</evidence>
<comment type="caution">
    <text evidence="9">Lacks conserved residue(s) required for the propagation of feature annotation.</text>
</comment>
<keyword evidence="5 9" id="KW-0999">Mitochondrion inner membrane</keyword>
<comment type="similarity">
    <text evidence="2 9">Belongs to the mitochondrial pyruvate carrier (MPC) (TC 2.A.105) family.</text>
</comment>
<evidence type="ECO:0000256" key="4">
    <source>
        <dbReference type="ARBA" id="ARBA00022692"/>
    </source>
</evidence>
<evidence type="ECO:0000313" key="10">
    <source>
        <dbReference type="EMBL" id="KAJ9666698.1"/>
    </source>
</evidence>
<keyword evidence="11" id="KW-1185">Reference proteome</keyword>
<comment type="caution">
    <text evidence="10">The sequence shown here is derived from an EMBL/GenBank/DDBJ whole genome shotgun (WGS) entry which is preliminary data.</text>
</comment>
<name>A0ABQ9P1H8_9PEZI</name>
<reference evidence="10" key="1">
    <citation type="submission" date="2022-10" db="EMBL/GenBank/DDBJ databases">
        <title>Culturing micro-colonial fungi from biological soil crusts in the Mojave desert and describing Neophaeococcomyces mojavensis, and introducing the new genera and species Taxawa tesnikishii.</title>
        <authorList>
            <person name="Kurbessoian T."/>
            <person name="Stajich J.E."/>
        </authorList>
    </citation>
    <scope>NUCLEOTIDE SEQUENCE</scope>
    <source>
        <strain evidence="10">TK_1</strain>
    </source>
</reference>
<evidence type="ECO:0000256" key="3">
    <source>
        <dbReference type="ARBA" id="ARBA00022448"/>
    </source>
</evidence>
<evidence type="ECO:0000256" key="9">
    <source>
        <dbReference type="RuleBase" id="RU363100"/>
    </source>
</evidence>
<evidence type="ECO:0000256" key="2">
    <source>
        <dbReference type="ARBA" id="ARBA00006416"/>
    </source>
</evidence>